<dbReference type="EMBL" id="CAJNOQ010000540">
    <property type="protein sequence ID" value="CAF0812893.1"/>
    <property type="molecule type" value="Genomic_DNA"/>
</dbReference>
<protein>
    <submittedName>
        <fullName evidence="1">Uncharacterized protein</fullName>
    </submittedName>
</protein>
<dbReference type="EMBL" id="CAJOBC010000540">
    <property type="protein sequence ID" value="CAF3598712.1"/>
    <property type="molecule type" value="Genomic_DNA"/>
</dbReference>
<dbReference type="Proteomes" id="UP000677228">
    <property type="component" value="Unassembled WGS sequence"/>
</dbReference>
<dbReference type="Proteomes" id="UP000681722">
    <property type="component" value="Unassembled WGS sequence"/>
</dbReference>
<reference evidence="1" key="1">
    <citation type="submission" date="2021-02" db="EMBL/GenBank/DDBJ databases">
        <authorList>
            <person name="Nowell W R."/>
        </authorList>
    </citation>
    <scope>NUCLEOTIDE SEQUENCE</scope>
</reference>
<organism evidence="1 5">
    <name type="scientific">Didymodactylos carnosus</name>
    <dbReference type="NCBI Taxonomy" id="1234261"/>
    <lineage>
        <taxon>Eukaryota</taxon>
        <taxon>Metazoa</taxon>
        <taxon>Spiralia</taxon>
        <taxon>Gnathifera</taxon>
        <taxon>Rotifera</taxon>
        <taxon>Eurotatoria</taxon>
        <taxon>Bdelloidea</taxon>
        <taxon>Philodinida</taxon>
        <taxon>Philodinidae</taxon>
        <taxon>Didymodactylos</taxon>
    </lineage>
</organism>
<dbReference type="EMBL" id="CAJNOK010022786">
    <property type="protein sequence ID" value="CAF1353262.1"/>
    <property type="molecule type" value="Genomic_DNA"/>
</dbReference>
<sequence length="85" mass="9871">MTRGKKRTPPLCGVPERLGINSAKFLSRLNDNTSIFDIFNEDIDEHRELKDIRDEATAKLDQQYLVKMDIRLSFDSLKETIQEMA</sequence>
<dbReference type="AlphaFoldDB" id="A0A813TQ97"/>
<evidence type="ECO:0000313" key="1">
    <source>
        <dbReference type="EMBL" id="CAF0812893.1"/>
    </source>
</evidence>
<comment type="caution">
    <text evidence="1">The sequence shown here is derived from an EMBL/GenBank/DDBJ whole genome shotgun (WGS) entry which is preliminary data.</text>
</comment>
<gene>
    <name evidence="1" type="ORF">GPM918_LOCUS4129</name>
    <name evidence="2" type="ORF">OVA965_LOCUS30898</name>
    <name evidence="3" type="ORF">SRO942_LOCUS4129</name>
    <name evidence="4" type="ORF">TMI583_LOCUS31713</name>
</gene>
<proteinExistence type="predicted"/>
<dbReference type="Proteomes" id="UP000682733">
    <property type="component" value="Unassembled WGS sequence"/>
</dbReference>
<dbReference type="EMBL" id="CAJOBA010044429">
    <property type="protein sequence ID" value="CAF4163739.1"/>
    <property type="molecule type" value="Genomic_DNA"/>
</dbReference>
<keyword evidence="5" id="KW-1185">Reference proteome</keyword>
<evidence type="ECO:0000313" key="2">
    <source>
        <dbReference type="EMBL" id="CAF1353262.1"/>
    </source>
</evidence>
<accession>A0A813TQ97</accession>
<name>A0A813TQ97_9BILA</name>
<evidence type="ECO:0000313" key="5">
    <source>
        <dbReference type="Proteomes" id="UP000663829"/>
    </source>
</evidence>
<evidence type="ECO:0000313" key="3">
    <source>
        <dbReference type="EMBL" id="CAF3598712.1"/>
    </source>
</evidence>
<evidence type="ECO:0000313" key="4">
    <source>
        <dbReference type="EMBL" id="CAF4163739.1"/>
    </source>
</evidence>
<dbReference type="Proteomes" id="UP000663829">
    <property type="component" value="Unassembled WGS sequence"/>
</dbReference>